<evidence type="ECO:0008006" key="3">
    <source>
        <dbReference type="Google" id="ProtNLM"/>
    </source>
</evidence>
<accession>A0A517N1J9</accession>
<protein>
    <recommendedName>
        <fullName evidence="3">PEP-CTERM protein-sorting domain-containing protein</fullName>
    </recommendedName>
</protein>
<evidence type="ECO:0000313" key="2">
    <source>
        <dbReference type="Proteomes" id="UP000319852"/>
    </source>
</evidence>
<dbReference type="EMBL" id="CP036263">
    <property type="protein sequence ID" value="QDT01010.1"/>
    <property type="molecule type" value="Genomic_DNA"/>
</dbReference>
<keyword evidence="2" id="KW-1185">Reference proteome</keyword>
<dbReference type="AlphaFoldDB" id="A0A517N1J9"/>
<dbReference type="KEGG" id="amob:HG15A2_43520"/>
<dbReference type="OrthoDB" id="279326at2"/>
<dbReference type="RefSeq" id="WP_145062896.1">
    <property type="nucleotide sequence ID" value="NZ_CP036263.1"/>
</dbReference>
<gene>
    <name evidence="1" type="ORF">HG15A2_43520</name>
</gene>
<proteinExistence type="predicted"/>
<name>A0A517N1J9_9BACT</name>
<evidence type="ECO:0000313" key="1">
    <source>
        <dbReference type="EMBL" id="QDT01010.1"/>
    </source>
</evidence>
<dbReference type="Proteomes" id="UP000319852">
    <property type="component" value="Chromosome"/>
</dbReference>
<reference evidence="1 2" key="1">
    <citation type="submission" date="2019-02" db="EMBL/GenBank/DDBJ databases">
        <title>Deep-cultivation of Planctomycetes and their phenomic and genomic characterization uncovers novel biology.</title>
        <authorList>
            <person name="Wiegand S."/>
            <person name="Jogler M."/>
            <person name="Boedeker C."/>
            <person name="Pinto D."/>
            <person name="Vollmers J."/>
            <person name="Rivas-Marin E."/>
            <person name="Kohn T."/>
            <person name="Peeters S.H."/>
            <person name="Heuer A."/>
            <person name="Rast P."/>
            <person name="Oberbeckmann S."/>
            <person name="Bunk B."/>
            <person name="Jeske O."/>
            <person name="Meyerdierks A."/>
            <person name="Storesund J.E."/>
            <person name="Kallscheuer N."/>
            <person name="Luecker S."/>
            <person name="Lage O.M."/>
            <person name="Pohl T."/>
            <person name="Merkel B.J."/>
            <person name="Hornburger P."/>
            <person name="Mueller R.-W."/>
            <person name="Bruemmer F."/>
            <person name="Labrenz M."/>
            <person name="Spormann A.M."/>
            <person name="Op den Camp H."/>
            <person name="Overmann J."/>
            <person name="Amann R."/>
            <person name="Jetten M.S.M."/>
            <person name="Mascher T."/>
            <person name="Medema M.H."/>
            <person name="Devos D.P."/>
            <person name="Kaster A.-K."/>
            <person name="Ovreas L."/>
            <person name="Rohde M."/>
            <person name="Galperin M.Y."/>
            <person name="Jogler C."/>
        </authorList>
    </citation>
    <scope>NUCLEOTIDE SEQUENCE [LARGE SCALE GENOMIC DNA]</scope>
    <source>
        <strain evidence="1 2">HG15A2</strain>
    </source>
</reference>
<organism evidence="1 2">
    <name type="scientific">Adhaeretor mobilis</name>
    <dbReference type="NCBI Taxonomy" id="1930276"/>
    <lineage>
        <taxon>Bacteria</taxon>
        <taxon>Pseudomonadati</taxon>
        <taxon>Planctomycetota</taxon>
        <taxon>Planctomycetia</taxon>
        <taxon>Pirellulales</taxon>
        <taxon>Lacipirellulaceae</taxon>
        <taxon>Adhaeretor</taxon>
    </lineage>
</organism>
<sequence length="239" mass="25232">MSRIQVLSRTISAIASLATFLLLIGDQARATTIEITSISTENYVVAVSTESVFDTLVLGVDGDVSEGVNVVPLNDQLAARVLTSTTSGFRLLTPLGAPDNEGVFEPGISHAIDLTYGVTSPVPGEWIDGLDSALFISFRLQSGVAAISLRLLHQGTEVEATTSSFPLPMATGDYNLDGLVDGADFLAIQRGNPSLISVWQTQYGSGSALLALSQQVPEPTTLVLITLCTLAAFGYREVR</sequence>